<evidence type="ECO:0000313" key="1">
    <source>
        <dbReference type="EMBL" id="GMR51589.1"/>
    </source>
</evidence>
<evidence type="ECO:0000313" key="2">
    <source>
        <dbReference type="Proteomes" id="UP001328107"/>
    </source>
</evidence>
<name>A0AAN5CVY1_9BILA</name>
<feature type="non-terminal residue" evidence="1">
    <location>
        <position position="90"/>
    </location>
</feature>
<organism evidence="1 2">
    <name type="scientific">Pristionchus mayeri</name>
    <dbReference type="NCBI Taxonomy" id="1317129"/>
    <lineage>
        <taxon>Eukaryota</taxon>
        <taxon>Metazoa</taxon>
        <taxon>Ecdysozoa</taxon>
        <taxon>Nematoda</taxon>
        <taxon>Chromadorea</taxon>
        <taxon>Rhabditida</taxon>
        <taxon>Rhabditina</taxon>
        <taxon>Diplogasteromorpha</taxon>
        <taxon>Diplogasteroidea</taxon>
        <taxon>Neodiplogasteridae</taxon>
        <taxon>Pristionchus</taxon>
    </lineage>
</organism>
<dbReference type="EMBL" id="BTRK01000005">
    <property type="protein sequence ID" value="GMR51589.1"/>
    <property type="molecule type" value="Genomic_DNA"/>
</dbReference>
<dbReference type="Proteomes" id="UP001328107">
    <property type="component" value="Unassembled WGS sequence"/>
</dbReference>
<proteinExistence type="predicted"/>
<dbReference type="AlphaFoldDB" id="A0AAN5CVY1"/>
<feature type="non-terminal residue" evidence="1">
    <location>
        <position position="1"/>
    </location>
</feature>
<accession>A0AAN5CVY1</accession>
<comment type="caution">
    <text evidence="1">The sequence shown here is derived from an EMBL/GenBank/DDBJ whole genome shotgun (WGS) entry which is preliminary data.</text>
</comment>
<sequence>EFFIGFYTYCNGDGHGKWQGGPCDDDLFAKRASPSHRFWSTHSFEKRATIPLERTAFKVFFNKYKLDCTIGFVSVDDDEYAGLTCGGSLC</sequence>
<protein>
    <submittedName>
        <fullName evidence="1">Uncharacterized protein</fullName>
    </submittedName>
</protein>
<keyword evidence="2" id="KW-1185">Reference proteome</keyword>
<reference evidence="2" key="1">
    <citation type="submission" date="2022-10" db="EMBL/GenBank/DDBJ databases">
        <title>Genome assembly of Pristionchus species.</title>
        <authorList>
            <person name="Yoshida K."/>
            <person name="Sommer R.J."/>
        </authorList>
    </citation>
    <scope>NUCLEOTIDE SEQUENCE [LARGE SCALE GENOMIC DNA]</scope>
    <source>
        <strain evidence="2">RS5460</strain>
    </source>
</reference>
<gene>
    <name evidence="1" type="ORF">PMAYCL1PPCAC_21784</name>
</gene>